<comment type="caution">
    <text evidence="2">The sequence shown here is derived from an EMBL/GenBank/DDBJ whole genome shotgun (WGS) entry which is preliminary data.</text>
</comment>
<protein>
    <submittedName>
        <fullName evidence="2">Uncharacterized protein</fullName>
    </submittedName>
</protein>
<sequence>MPARASSRIQTERAMEDTRKKKPVLLWQQLRLNVGSSLSIAGVADACSSSLKVVLASRQSSLWSRSIDHIRSPSNVSRFQQDGAARRPLILWSSVISSLYILELIIYYVLCSKLILRPPTIWKRLRCLFFLWSILKAINNYALGNGCKGHGKGGNY</sequence>
<dbReference type="EMBL" id="CM035439">
    <property type="protein sequence ID" value="KAH7284528.1"/>
    <property type="molecule type" value="Genomic_DNA"/>
</dbReference>
<accession>A0A8T2QLI7</accession>
<dbReference type="Proteomes" id="UP000825935">
    <property type="component" value="Chromosome 34"/>
</dbReference>
<keyword evidence="1" id="KW-0472">Membrane</keyword>
<feature type="transmembrane region" description="Helical" evidence="1">
    <location>
        <begin position="89"/>
        <end position="110"/>
    </location>
</feature>
<keyword evidence="1" id="KW-1133">Transmembrane helix</keyword>
<keyword evidence="3" id="KW-1185">Reference proteome</keyword>
<keyword evidence="1" id="KW-0812">Transmembrane</keyword>
<dbReference type="AlphaFoldDB" id="A0A8T2QLI7"/>
<gene>
    <name evidence="2" type="ORF">KP509_34G058300</name>
</gene>
<evidence type="ECO:0000313" key="2">
    <source>
        <dbReference type="EMBL" id="KAH7284528.1"/>
    </source>
</evidence>
<name>A0A8T2QLI7_CERRI</name>
<reference evidence="2" key="1">
    <citation type="submission" date="2021-08" db="EMBL/GenBank/DDBJ databases">
        <title>WGS assembly of Ceratopteris richardii.</title>
        <authorList>
            <person name="Marchant D.B."/>
            <person name="Chen G."/>
            <person name="Jenkins J."/>
            <person name="Shu S."/>
            <person name="Leebens-Mack J."/>
            <person name="Grimwood J."/>
            <person name="Schmutz J."/>
            <person name="Soltis P."/>
            <person name="Soltis D."/>
            <person name="Chen Z.-H."/>
        </authorList>
    </citation>
    <scope>NUCLEOTIDE SEQUENCE</scope>
    <source>
        <strain evidence="2">Whitten #5841</strain>
        <tissue evidence="2">Leaf</tissue>
    </source>
</reference>
<proteinExistence type="predicted"/>
<evidence type="ECO:0000256" key="1">
    <source>
        <dbReference type="SAM" id="Phobius"/>
    </source>
</evidence>
<organism evidence="2 3">
    <name type="scientific">Ceratopteris richardii</name>
    <name type="common">Triangle waterfern</name>
    <dbReference type="NCBI Taxonomy" id="49495"/>
    <lineage>
        <taxon>Eukaryota</taxon>
        <taxon>Viridiplantae</taxon>
        <taxon>Streptophyta</taxon>
        <taxon>Embryophyta</taxon>
        <taxon>Tracheophyta</taxon>
        <taxon>Polypodiopsida</taxon>
        <taxon>Polypodiidae</taxon>
        <taxon>Polypodiales</taxon>
        <taxon>Pteridineae</taxon>
        <taxon>Pteridaceae</taxon>
        <taxon>Parkerioideae</taxon>
        <taxon>Ceratopteris</taxon>
    </lineage>
</organism>
<evidence type="ECO:0000313" key="3">
    <source>
        <dbReference type="Proteomes" id="UP000825935"/>
    </source>
</evidence>